<feature type="compositionally biased region" description="Low complexity" evidence="2">
    <location>
        <begin position="84"/>
        <end position="101"/>
    </location>
</feature>
<sequence length="1356" mass="148769">MDGILSQEEGILSQEEGTLLQEPSPVSSPEPSQLPSQADLLPQDTTPPPSTKVPTTEGDAATTTEPTTSAETATITETESAKVAITLETIATTTTTTTATESVQERSSENEQQGSIPQKRPVPKDDESASSGEDSSPAATESNQEDNDNAHARADSPPSPKKRRISLPGRSILKSAGADDEDLTGNQETPDHTGTIDNGELSGVDITETFSSTTEFLKRSRKSIGRRVSFAATARIRMFERDDKEDEHAKTMSFLEGNKVTVNPNNIPFTFQSSSQDNDTNHTASSMESSDPIQDKQEDENTQNSQTSHGSSDSEKERSFEVNVAHGFSDTTSGSSEANNGLYLQSLLPAEGLGNFDDMGHSSDSSSDDDINYFPDAHLMKRSSGVGIFEGDQDADLGPQFEIGQSSQSPFSQQLDHLDDGTGDMSLVSEDYSMDFKFQKHRSSLPGRQPTPFGGDNKAEDSTADFSNNLQLLAAHAASSSAAPLQELTDLESVTDIVNEAMMANARQSLDMLDEQIPGDEDTDMDITAPIGTGIQDLAHEMPPMAFHTAEDHTAMFSEFGSQMDMTQTIGVGIVEADLVAPSTQDDTASQLGTPMDMTQPIGGILEAVQIATSTQEDRAPQAEKTKDAESIIDINAQQAPTTPRRQSFNSRASLRASFGATEVPNEQSQTGSEQHEEERRQPPFNEPGEFPATTNLAKKIDRFSVGEPSGSASGLQEDDTYNTMDFLREQRARRAIAGASMDGGDISRDNTNDFTNDFTNDHSMGAPEPDAADVSYDTGGDEDSISELPPISLSQFLGLVGISFLDQLYTSTRRRTIPHLSSSSESYRSADLIKAKAIFTQELNSYREACRLLKQSIEKTRAFCLEQEKKVMESNPDYIREFRESNSDTKEFMKDRLKLVKSHAKLDTSVQFSGLKSELLERQQASLEEHLDKLKKDIANLGQLASELSKEKVKVTPRHAELKRIVEQATARRRAYAQCDKEQLRMLTEAVDEQGTQIEHFKSVNERKEKELAEVRARVAQLRLSEQTSKERVAAAEKTIQDNQYVRPEDVSQAKDRLRIIQATHRWEPLRPSSESFSSAAGGSAFMVAKAGSSTLEFVYDKAVVVVIDPSKIGKDLEAVKVSAFEEEAMVDFDLSLADQPRLLISALACKTRPSMKDYFPLLRDYTTMVAAKYKSGTKISKILSDVSQFWTRICLIRRDIELVRAHHVVDLVAGSAENLKELELNASPQASRRSLRQVAPVVLLDIRVRFTGPILGAGARRRVPEQSGGGGGGGKKNGHQNPEEEPVKFYLWFTFTLSDLLSFPGPNSFTWRLEIVYGDISHEHVAQAVSPCVKKGGYDVMRDICLKVNQLLRT</sequence>
<feature type="region of interest" description="Disordered" evidence="2">
    <location>
        <begin position="239"/>
        <end position="319"/>
    </location>
</feature>
<organism evidence="4 5">
    <name type="scientific">Linnemannia hyalina</name>
    <dbReference type="NCBI Taxonomy" id="64524"/>
    <lineage>
        <taxon>Eukaryota</taxon>
        <taxon>Fungi</taxon>
        <taxon>Fungi incertae sedis</taxon>
        <taxon>Mucoromycota</taxon>
        <taxon>Mortierellomycotina</taxon>
        <taxon>Mortierellomycetes</taxon>
        <taxon>Mortierellales</taxon>
        <taxon>Mortierellaceae</taxon>
        <taxon>Linnemannia</taxon>
    </lineage>
</organism>
<dbReference type="Pfam" id="PF18210">
    <property type="entry name" value="Knl1_RWD_C"/>
    <property type="match status" value="1"/>
</dbReference>
<feature type="compositionally biased region" description="Basic and acidic residues" evidence="2">
    <location>
        <begin position="239"/>
        <end position="250"/>
    </location>
</feature>
<keyword evidence="5" id="KW-1185">Reference proteome</keyword>
<evidence type="ECO:0000256" key="1">
    <source>
        <dbReference type="SAM" id="Coils"/>
    </source>
</evidence>
<dbReference type="PANTHER" id="PTHR28260:SF1">
    <property type="entry name" value="SPINDLE POLE BODY COMPONENT SPC105"/>
    <property type="match status" value="1"/>
</dbReference>
<feature type="region of interest" description="Disordered" evidence="2">
    <location>
        <begin position="1262"/>
        <end position="1284"/>
    </location>
</feature>
<feature type="compositionally biased region" description="Low complexity" evidence="2">
    <location>
        <begin position="19"/>
        <end position="37"/>
    </location>
</feature>
<feature type="compositionally biased region" description="Polar residues" evidence="2">
    <location>
        <begin position="260"/>
        <end position="292"/>
    </location>
</feature>
<dbReference type="GO" id="GO:0034501">
    <property type="term" value="P:protein localization to kinetochore"/>
    <property type="evidence" value="ECO:0007669"/>
    <property type="project" value="TreeGrafter"/>
</dbReference>
<gene>
    <name evidence="4" type="ORF">KI688_000494</name>
</gene>
<keyword evidence="1" id="KW-0175">Coiled coil</keyword>
<protein>
    <recommendedName>
        <fullName evidence="3">Spc7 kinetochore protein domain-containing protein</fullName>
    </recommendedName>
</protein>
<dbReference type="GO" id="GO:1990758">
    <property type="term" value="P:mitotic sister chromatid biorientation"/>
    <property type="evidence" value="ECO:0007669"/>
    <property type="project" value="TreeGrafter"/>
</dbReference>
<feature type="region of interest" description="Disordered" evidence="2">
    <location>
        <begin position="614"/>
        <end position="693"/>
    </location>
</feature>
<feature type="compositionally biased region" description="Basic and acidic residues" evidence="2">
    <location>
        <begin position="616"/>
        <end position="630"/>
    </location>
</feature>
<feature type="domain" description="Spc7 kinetochore protein" evidence="3">
    <location>
        <begin position="783"/>
        <end position="1110"/>
    </location>
</feature>
<feature type="coiled-coil region" evidence="1">
    <location>
        <begin position="918"/>
        <end position="952"/>
    </location>
</feature>
<feature type="compositionally biased region" description="Polar residues" evidence="2">
    <location>
        <begin position="636"/>
        <end position="653"/>
    </location>
</feature>
<dbReference type="GO" id="GO:0000776">
    <property type="term" value="C:kinetochore"/>
    <property type="evidence" value="ECO:0007669"/>
    <property type="project" value="TreeGrafter"/>
</dbReference>
<feature type="coiled-coil region" evidence="1">
    <location>
        <begin position="999"/>
        <end position="1026"/>
    </location>
</feature>
<dbReference type="Pfam" id="PF08317">
    <property type="entry name" value="Spc7"/>
    <property type="match status" value="1"/>
</dbReference>
<feature type="compositionally biased region" description="Low complexity" evidence="2">
    <location>
        <begin position="129"/>
        <end position="139"/>
    </location>
</feature>
<evidence type="ECO:0000259" key="3">
    <source>
        <dbReference type="SMART" id="SM00787"/>
    </source>
</evidence>
<name>A0A9P7Y6A3_9FUNG</name>
<dbReference type="OrthoDB" id="5592879at2759"/>
<comment type="caution">
    <text evidence="4">The sequence shown here is derived from an EMBL/GenBank/DDBJ whole genome shotgun (WGS) entry which is preliminary data.</text>
</comment>
<dbReference type="PANTHER" id="PTHR28260">
    <property type="entry name" value="SPINDLE POLE BODY COMPONENT SPC105"/>
    <property type="match status" value="1"/>
</dbReference>
<dbReference type="Proteomes" id="UP000707451">
    <property type="component" value="Unassembled WGS sequence"/>
</dbReference>
<dbReference type="InterPro" id="IPR013253">
    <property type="entry name" value="Spc7_domain"/>
</dbReference>
<dbReference type="EMBL" id="JAHRHY010000001">
    <property type="protein sequence ID" value="KAG9072718.1"/>
    <property type="molecule type" value="Genomic_DNA"/>
</dbReference>
<reference evidence="4" key="1">
    <citation type="submission" date="2021-06" db="EMBL/GenBank/DDBJ databases">
        <title>Genome Sequence of Mortierella hyaline Strain SCG-10, a Cold-Adapted, Nitrate-Reducing Fungus Isolated from Soil in Minnesota, USA.</title>
        <authorList>
            <person name="Aldossari N."/>
        </authorList>
    </citation>
    <scope>NUCLEOTIDE SEQUENCE</scope>
    <source>
        <strain evidence="4">SCG-10</strain>
    </source>
</reference>
<feature type="region of interest" description="Disordered" evidence="2">
    <location>
        <begin position="1"/>
        <end position="204"/>
    </location>
</feature>
<feature type="compositionally biased region" description="Low complexity" evidence="2">
    <location>
        <begin position="52"/>
        <end position="78"/>
    </location>
</feature>
<evidence type="ECO:0000256" key="2">
    <source>
        <dbReference type="SAM" id="MobiDB-lite"/>
    </source>
</evidence>
<dbReference type="SMART" id="SM00787">
    <property type="entry name" value="Spc7"/>
    <property type="match status" value="1"/>
</dbReference>
<feature type="compositionally biased region" description="Polar residues" evidence="2">
    <location>
        <begin position="302"/>
        <end position="311"/>
    </location>
</feature>
<evidence type="ECO:0000313" key="5">
    <source>
        <dbReference type="Proteomes" id="UP000707451"/>
    </source>
</evidence>
<feature type="region of interest" description="Disordered" evidence="2">
    <location>
        <begin position="441"/>
        <end position="463"/>
    </location>
</feature>
<evidence type="ECO:0000313" key="4">
    <source>
        <dbReference type="EMBL" id="KAG9072718.1"/>
    </source>
</evidence>
<dbReference type="GO" id="GO:0007094">
    <property type="term" value="P:mitotic spindle assembly checkpoint signaling"/>
    <property type="evidence" value="ECO:0007669"/>
    <property type="project" value="TreeGrafter"/>
</dbReference>
<dbReference type="InterPro" id="IPR040850">
    <property type="entry name" value="Knl1_RWD_C"/>
</dbReference>
<proteinExistence type="predicted"/>
<dbReference type="InterPro" id="IPR033338">
    <property type="entry name" value="Spc105/Spc7"/>
</dbReference>
<accession>A0A9P7Y6A3</accession>